<dbReference type="GeneTree" id="ENSGT00940000154395"/>
<dbReference type="InterPro" id="IPR006574">
    <property type="entry name" value="PRY"/>
</dbReference>
<dbReference type="InterPro" id="IPR001870">
    <property type="entry name" value="B30.2/SPRY"/>
</dbReference>
<dbReference type="STRING" id="7757.ENSPMAP00000010002"/>
<dbReference type="SMART" id="SM00449">
    <property type="entry name" value="SPRY"/>
    <property type="match status" value="1"/>
</dbReference>
<protein>
    <recommendedName>
        <fullName evidence="4">B30.2/SPRY domain-containing protein</fullName>
    </recommendedName>
</protein>
<evidence type="ECO:0000256" key="1">
    <source>
        <dbReference type="ARBA" id="ARBA00022723"/>
    </source>
</evidence>
<sequence>RSPTLDTNSAHDHLQISSDRRTATWSGVPQRRPHHPHRFDVWDQALCSESFSSGQHYWEVDVGSECRLGESDVSWCRRKDGDSFSVWHGGVETSLSVLEPPRRVGVHLDWDAGLLSFYSADSMLPLHSFHQTFAQPLYPGLLVCPGLAGDCHVTVV</sequence>
<keyword evidence="3" id="KW-0862">Zinc</keyword>
<dbReference type="GO" id="GO:0005737">
    <property type="term" value="C:cytoplasm"/>
    <property type="evidence" value="ECO:0007669"/>
    <property type="project" value="UniProtKB-ARBA"/>
</dbReference>
<dbReference type="PROSITE" id="PS50188">
    <property type="entry name" value="B302_SPRY"/>
    <property type="match status" value="1"/>
</dbReference>
<name>S4RXR1_PETMA</name>
<dbReference type="Gene3D" id="2.60.120.920">
    <property type="match status" value="2"/>
</dbReference>
<feature type="domain" description="B30.2/SPRY" evidence="4">
    <location>
        <begin position="1"/>
        <end position="156"/>
    </location>
</feature>
<dbReference type="SMART" id="SM00589">
    <property type="entry name" value="PRY"/>
    <property type="match status" value="1"/>
</dbReference>
<keyword evidence="1" id="KW-0479">Metal-binding</keyword>
<dbReference type="InterPro" id="IPR013320">
    <property type="entry name" value="ConA-like_dom_sf"/>
</dbReference>
<evidence type="ECO:0000256" key="3">
    <source>
        <dbReference type="ARBA" id="ARBA00022833"/>
    </source>
</evidence>
<evidence type="ECO:0000256" key="2">
    <source>
        <dbReference type="ARBA" id="ARBA00022771"/>
    </source>
</evidence>
<dbReference type="SUPFAM" id="SSF49899">
    <property type="entry name" value="Concanavalin A-like lectins/glucanases"/>
    <property type="match status" value="1"/>
</dbReference>
<dbReference type="OMA" id="KAMYTKE"/>
<proteinExistence type="predicted"/>
<dbReference type="PANTHER" id="PTHR25465">
    <property type="entry name" value="B-BOX DOMAIN CONTAINING"/>
    <property type="match status" value="1"/>
</dbReference>
<evidence type="ECO:0000259" key="4">
    <source>
        <dbReference type="PROSITE" id="PS50188"/>
    </source>
</evidence>
<dbReference type="HOGENOM" id="CLU_013137_7_3_1"/>
<dbReference type="InterPro" id="IPR003879">
    <property type="entry name" value="Butyrophylin_SPRY"/>
</dbReference>
<dbReference type="InterPro" id="IPR043136">
    <property type="entry name" value="B30.2/SPRY_sf"/>
</dbReference>
<dbReference type="PRINTS" id="PR01407">
    <property type="entry name" value="BUTYPHLNCDUF"/>
</dbReference>
<keyword evidence="2" id="KW-0863">Zinc-finger</keyword>
<evidence type="ECO:0000313" key="5">
    <source>
        <dbReference type="Ensembl" id="ENSPMAP00000010002.1"/>
    </source>
</evidence>
<organism evidence="5">
    <name type="scientific">Petromyzon marinus</name>
    <name type="common">Sea lamprey</name>
    <dbReference type="NCBI Taxonomy" id="7757"/>
    <lineage>
        <taxon>Eukaryota</taxon>
        <taxon>Metazoa</taxon>
        <taxon>Chordata</taxon>
        <taxon>Craniata</taxon>
        <taxon>Vertebrata</taxon>
        <taxon>Cyclostomata</taxon>
        <taxon>Hyperoartia</taxon>
        <taxon>Petromyzontiformes</taxon>
        <taxon>Petromyzontidae</taxon>
        <taxon>Petromyzon</taxon>
    </lineage>
</organism>
<dbReference type="InterPro" id="IPR003877">
    <property type="entry name" value="SPRY_dom"/>
</dbReference>
<dbReference type="AlphaFoldDB" id="S4RXR1"/>
<dbReference type="PANTHER" id="PTHR25465:SF14">
    <property type="entry name" value="E3 UBIQUITIN-PROTEIN LIGASE TRIM65"/>
    <property type="match status" value="1"/>
</dbReference>
<dbReference type="Pfam" id="PF00622">
    <property type="entry name" value="SPRY"/>
    <property type="match status" value="1"/>
</dbReference>
<dbReference type="Ensembl" id="ENSPMAT00000010046.1">
    <property type="protein sequence ID" value="ENSPMAP00000010002.1"/>
    <property type="gene ID" value="ENSPMAG00000009087.1"/>
</dbReference>
<accession>S4RXR1</accession>
<dbReference type="GO" id="GO:0008270">
    <property type="term" value="F:zinc ion binding"/>
    <property type="evidence" value="ECO:0007669"/>
    <property type="project" value="UniProtKB-KW"/>
</dbReference>
<reference evidence="5" key="1">
    <citation type="submission" date="2025-08" db="UniProtKB">
        <authorList>
            <consortium name="Ensembl"/>
        </authorList>
    </citation>
    <scope>IDENTIFICATION</scope>
</reference>
<dbReference type="Pfam" id="PF13765">
    <property type="entry name" value="PRY"/>
    <property type="match status" value="1"/>
</dbReference>
<dbReference type="InterPro" id="IPR051051">
    <property type="entry name" value="E3_ubiq-ligase_TRIM/RNF"/>
</dbReference>
<reference evidence="5" key="2">
    <citation type="submission" date="2025-09" db="UniProtKB">
        <authorList>
            <consortium name="Ensembl"/>
        </authorList>
    </citation>
    <scope>IDENTIFICATION</scope>
</reference>